<evidence type="ECO:0000256" key="1">
    <source>
        <dbReference type="ARBA" id="ARBA00004651"/>
    </source>
</evidence>
<dbReference type="PROSITE" id="PS50262">
    <property type="entry name" value="G_PROTEIN_RECEP_F1_2"/>
    <property type="match status" value="1"/>
</dbReference>
<dbReference type="OrthoDB" id="5975661at2759"/>
<dbReference type="InterPro" id="IPR017452">
    <property type="entry name" value="GPCR_Rhodpsn_7TM"/>
</dbReference>
<evidence type="ECO:0000256" key="2">
    <source>
        <dbReference type="ARBA" id="ARBA00022475"/>
    </source>
</evidence>
<dbReference type="GO" id="GO:0071880">
    <property type="term" value="P:adenylate cyclase-activating adrenergic receptor signaling pathway"/>
    <property type="evidence" value="ECO:0007669"/>
    <property type="project" value="TreeGrafter"/>
</dbReference>
<dbReference type="Proteomes" id="UP000663823">
    <property type="component" value="Unassembled WGS sequence"/>
</dbReference>
<sequence>MELFSLTKNITITDVQWHAYPIGFFLLLLCILTILGNLLVIYAIIRERTLHTSTYYYVASLAFADLLVGLIAMPFAFIFEMTDDEYWLFPRHLRFLCDFWHSMDIFATTASIFGLCSIGLDRYLFITKPIEYPTSFIANRWYYMLSFIWIGSALISFPAVVHFGTVREILRRSSTSNETISVPSLLFKECEFPDNPYYILFVSIVSCYLPLIIMTYVYIQVYLAAEKQIQAINSGYKHHHLTKSAKSFFPTFRWREILTGKRSNTNKINRVPENNLRKKSIALLSNRKPSFELITLRIHHGKYQNPTTDSSRRSSNKPMKKIPRQYARTSSVWKKISKNQKAAKFIGIIMGVFVVCWLPYFIYFILSGVFGFRFKDDQNHELLFKIFSWLGYTNSLLDVLVYVSTSKELRITLCKLILGRRLRYKYS</sequence>
<evidence type="ECO:0000256" key="5">
    <source>
        <dbReference type="ARBA" id="ARBA00023040"/>
    </source>
</evidence>
<evidence type="ECO:0000256" key="7">
    <source>
        <dbReference type="ARBA" id="ARBA00023170"/>
    </source>
</evidence>
<evidence type="ECO:0000313" key="21">
    <source>
        <dbReference type="Proteomes" id="UP000663823"/>
    </source>
</evidence>
<dbReference type="EMBL" id="CAJNOU010000147">
    <property type="protein sequence ID" value="CAF0887805.1"/>
    <property type="molecule type" value="Genomic_DNA"/>
</dbReference>
<evidence type="ECO:0000259" key="11">
    <source>
        <dbReference type="PROSITE" id="PS50262"/>
    </source>
</evidence>
<feature type="domain" description="G-protein coupled receptors family 1 profile" evidence="11">
    <location>
        <begin position="36"/>
        <end position="402"/>
    </location>
</feature>
<feature type="transmembrane region" description="Helical" evidence="10">
    <location>
        <begin position="99"/>
        <end position="120"/>
    </location>
</feature>
<dbReference type="EMBL" id="CAJNOL010001257">
    <property type="protein sequence ID" value="CAF1323350.1"/>
    <property type="molecule type" value="Genomic_DNA"/>
</dbReference>
<dbReference type="GO" id="GO:0004930">
    <property type="term" value="F:G protein-coupled receptor activity"/>
    <property type="evidence" value="ECO:0007669"/>
    <property type="project" value="UniProtKB-KW"/>
</dbReference>
<dbReference type="PRINTS" id="PR00237">
    <property type="entry name" value="GPCRRHODOPSN"/>
</dbReference>
<keyword evidence="8 9" id="KW-0807">Transducer</keyword>
<keyword evidence="3 9" id="KW-0812">Transmembrane</keyword>
<dbReference type="EMBL" id="CAJNOT010000338">
    <property type="protein sequence ID" value="CAF0946121.1"/>
    <property type="molecule type" value="Genomic_DNA"/>
</dbReference>
<comment type="similarity">
    <text evidence="9">Belongs to the G-protein coupled receptor 1 family.</text>
</comment>
<evidence type="ECO:0000313" key="16">
    <source>
        <dbReference type="EMBL" id="CAF1309908.1"/>
    </source>
</evidence>
<evidence type="ECO:0000256" key="3">
    <source>
        <dbReference type="ARBA" id="ARBA00022692"/>
    </source>
</evidence>
<evidence type="ECO:0000313" key="17">
    <source>
        <dbReference type="EMBL" id="CAF1323350.1"/>
    </source>
</evidence>
<keyword evidence="2" id="KW-1003">Cell membrane</keyword>
<keyword evidence="22" id="KW-1185">Reference proteome</keyword>
<dbReference type="GO" id="GO:0043410">
    <property type="term" value="P:positive regulation of MAPK cascade"/>
    <property type="evidence" value="ECO:0007669"/>
    <property type="project" value="TreeGrafter"/>
</dbReference>
<dbReference type="Gene3D" id="1.20.1070.10">
    <property type="entry name" value="Rhodopsin 7-helix transmembrane proteins"/>
    <property type="match status" value="1"/>
</dbReference>
<feature type="transmembrane region" description="Helical" evidence="10">
    <location>
        <begin position="197"/>
        <end position="219"/>
    </location>
</feature>
<evidence type="ECO:0000313" key="22">
    <source>
        <dbReference type="Proteomes" id="UP000663870"/>
    </source>
</evidence>
<proteinExistence type="inferred from homology"/>
<evidence type="ECO:0000313" key="14">
    <source>
        <dbReference type="EMBL" id="CAF1077820.1"/>
    </source>
</evidence>
<dbReference type="EMBL" id="CAJNOH010000572">
    <property type="protein sequence ID" value="CAF1077820.1"/>
    <property type="molecule type" value="Genomic_DNA"/>
</dbReference>
<comment type="caution">
    <text evidence="18">The sequence shown here is derived from an EMBL/GenBank/DDBJ whole genome shotgun (WGS) entry which is preliminary data.</text>
</comment>
<dbReference type="PANTHER" id="PTHR24248:SF185">
    <property type="entry name" value="DOPAMINE RECEPTOR 2"/>
    <property type="match status" value="1"/>
</dbReference>
<evidence type="ECO:0000313" key="12">
    <source>
        <dbReference type="EMBL" id="CAF0887805.1"/>
    </source>
</evidence>
<dbReference type="Proteomes" id="UP000663864">
    <property type="component" value="Unassembled WGS sequence"/>
</dbReference>
<dbReference type="AlphaFoldDB" id="A0A818LYB9"/>
<dbReference type="EMBL" id="CAJOBE010000544">
    <property type="protein sequence ID" value="CAF3656903.1"/>
    <property type="molecule type" value="Genomic_DNA"/>
</dbReference>
<evidence type="ECO:0000256" key="6">
    <source>
        <dbReference type="ARBA" id="ARBA00023136"/>
    </source>
</evidence>
<dbReference type="Proteomes" id="UP000663874">
    <property type="component" value="Unassembled WGS sequence"/>
</dbReference>
<dbReference type="SMART" id="SM01381">
    <property type="entry name" value="7TM_GPCR_Srsx"/>
    <property type="match status" value="1"/>
</dbReference>
<dbReference type="Proteomes" id="UP000663870">
    <property type="component" value="Unassembled WGS sequence"/>
</dbReference>
<evidence type="ECO:0000313" key="15">
    <source>
        <dbReference type="EMBL" id="CAF1165258.1"/>
    </source>
</evidence>
<dbReference type="EMBL" id="CAJOBD010000321">
    <property type="protein sequence ID" value="CAF3644535.1"/>
    <property type="molecule type" value="Genomic_DNA"/>
</dbReference>
<keyword evidence="5 9" id="KW-0297">G-protein coupled receptor</keyword>
<keyword evidence="6 10" id="KW-0472">Membrane</keyword>
<dbReference type="Proteomes" id="UP000663854">
    <property type="component" value="Unassembled WGS sequence"/>
</dbReference>
<dbReference type="Proteomes" id="UP000663889">
    <property type="component" value="Unassembled WGS sequence"/>
</dbReference>
<protein>
    <recommendedName>
        <fullName evidence="11">G-protein coupled receptors family 1 profile domain-containing protein</fullName>
    </recommendedName>
</protein>
<organism evidence="18 21">
    <name type="scientific">Rotaria sordida</name>
    <dbReference type="NCBI Taxonomy" id="392033"/>
    <lineage>
        <taxon>Eukaryota</taxon>
        <taxon>Metazoa</taxon>
        <taxon>Spiralia</taxon>
        <taxon>Gnathifera</taxon>
        <taxon>Rotifera</taxon>
        <taxon>Eurotatoria</taxon>
        <taxon>Bdelloidea</taxon>
        <taxon>Philodinida</taxon>
        <taxon>Philodinidae</taxon>
        <taxon>Rotaria</taxon>
    </lineage>
</organism>
<accession>A0A818LYB9</accession>
<dbReference type="InterPro" id="IPR000276">
    <property type="entry name" value="GPCR_Rhodpsn"/>
</dbReference>
<feature type="transmembrane region" description="Helical" evidence="10">
    <location>
        <begin position="20"/>
        <end position="44"/>
    </location>
</feature>
<feature type="transmembrane region" description="Helical" evidence="10">
    <location>
        <begin position="386"/>
        <end position="403"/>
    </location>
</feature>
<dbReference type="Proteomes" id="UP000663882">
    <property type="component" value="Unassembled WGS sequence"/>
</dbReference>
<dbReference type="Pfam" id="PF00001">
    <property type="entry name" value="7tm_1"/>
    <property type="match status" value="1"/>
</dbReference>
<evidence type="ECO:0000313" key="20">
    <source>
        <dbReference type="EMBL" id="CAF3656903.1"/>
    </source>
</evidence>
<dbReference type="EMBL" id="CAJNOL010001196">
    <property type="protein sequence ID" value="CAF1309908.1"/>
    <property type="molecule type" value="Genomic_DNA"/>
</dbReference>
<reference evidence="18" key="1">
    <citation type="submission" date="2021-02" db="EMBL/GenBank/DDBJ databases">
        <authorList>
            <person name="Nowell W R."/>
        </authorList>
    </citation>
    <scope>NUCLEOTIDE SEQUENCE</scope>
</reference>
<dbReference type="PANTHER" id="PTHR24248">
    <property type="entry name" value="ADRENERGIC RECEPTOR-RELATED G-PROTEIN COUPLED RECEPTOR"/>
    <property type="match status" value="1"/>
</dbReference>
<evidence type="ECO:0000256" key="10">
    <source>
        <dbReference type="SAM" id="Phobius"/>
    </source>
</evidence>
<dbReference type="GO" id="GO:0005886">
    <property type="term" value="C:plasma membrane"/>
    <property type="evidence" value="ECO:0007669"/>
    <property type="project" value="UniProtKB-SubCell"/>
</dbReference>
<feature type="transmembrane region" description="Helical" evidence="10">
    <location>
        <begin position="56"/>
        <end position="79"/>
    </location>
</feature>
<evidence type="ECO:0000256" key="4">
    <source>
        <dbReference type="ARBA" id="ARBA00022989"/>
    </source>
</evidence>
<comment type="subcellular location">
    <subcellularLocation>
        <location evidence="1">Cell membrane</location>
        <topology evidence="1">Multi-pass membrane protein</topology>
    </subcellularLocation>
</comment>
<dbReference type="Proteomes" id="UP000663836">
    <property type="component" value="Unassembled WGS sequence"/>
</dbReference>
<dbReference type="PROSITE" id="PS00237">
    <property type="entry name" value="G_PROTEIN_RECEP_F1_1"/>
    <property type="match status" value="1"/>
</dbReference>
<dbReference type="SUPFAM" id="SSF81321">
    <property type="entry name" value="Family A G protein-coupled receptor-like"/>
    <property type="match status" value="1"/>
</dbReference>
<evidence type="ECO:0000256" key="9">
    <source>
        <dbReference type="RuleBase" id="RU000688"/>
    </source>
</evidence>
<feature type="transmembrane region" description="Helical" evidence="10">
    <location>
        <begin position="141"/>
        <end position="161"/>
    </location>
</feature>
<dbReference type="EMBL" id="CAJOAX010000391">
    <property type="protein sequence ID" value="CAF3581149.1"/>
    <property type="molecule type" value="Genomic_DNA"/>
</dbReference>
<evidence type="ECO:0000313" key="13">
    <source>
        <dbReference type="EMBL" id="CAF0946121.1"/>
    </source>
</evidence>
<evidence type="ECO:0000313" key="18">
    <source>
        <dbReference type="EMBL" id="CAF3581149.1"/>
    </source>
</evidence>
<dbReference type="EMBL" id="CAJNOO010001520">
    <property type="protein sequence ID" value="CAF1165258.1"/>
    <property type="molecule type" value="Genomic_DNA"/>
</dbReference>
<evidence type="ECO:0000313" key="19">
    <source>
        <dbReference type="EMBL" id="CAF3644535.1"/>
    </source>
</evidence>
<keyword evidence="7 9" id="KW-0675">Receptor</keyword>
<evidence type="ECO:0000256" key="8">
    <source>
        <dbReference type="ARBA" id="ARBA00023224"/>
    </source>
</evidence>
<keyword evidence="4 10" id="KW-1133">Transmembrane helix</keyword>
<gene>
    <name evidence="20" type="ORF">FNK824_LOCUS6315</name>
    <name evidence="19" type="ORF">JBS370_LOCUS5999</name>
    <name evidence="16" type="ORF">JXQ802_LOCUS29963</name>
    <name evidence="17" type="ORF">JXQ802_LOCUS30665</name>
    <name evidence="18" type="ORF">OTI717_LOCUS5814</name>
    <name evidence="14" type="ORF">PYM288_LOCUS18511</name>
    <name evidence="15" type="ORF">RFH988_LOCUS22660</name>
    <name evidence="12" type="ORF">SEV965_LOCUS4968</name>
    <name evidence="13" type="ORF">ZHD862_LOCUS9742</name>
</gene>
<name>A0A818LYB9_9BILA</name>
<feature type="transmembrane region" description="Helical" evidence="10">
    <location>
        <begin position="345"/>
        <end position="366"/>
    </location>
</feature>